<feature type="transmembrane region" description="Helical" evidence="1">
    <location>
        <begin position="134"/>
        <end position="154"/>
    </location>
</feature>
<feature type="transmembrane region" description="Helical" evidence="1">
    <location>
        <begin position="166"/>
        <end position="184"/>
    </location>
</feature>
<dbReference type="RefSeq" id="WP_216239744.1">
    <property type="nucleotide sequence ID" value="NZ_JABACJ020000002.1"/>
</dbReference>
<keyword evidence="1" id="KW-0812">Transmembrane</keyword>
<keyword evidence="1" id="KW-1133">Transmembrane helix</keyword>
<comment type="caution">
    <text evidence="2">The sequence shown here is derived from an EMBL/GenBank/DDBJ whole genome shotgun (WGS) entry which is preliminary data.</text>
</comment>
<name>A0ABS6D0F2_9FIRM</name>
<feature type="transmembrane region" description="Helical" evidence="1">
    <location>
        <begin position="105"/>
        <end position="122"/>
    </location>
</feature>
<dbReference type="EMBL" id="JABACJ020000002">
    <property type="protein sequence ID" value="MBU3875003.1"/>
    <property type="molecule type" value="Genomic_DNA"/>
</dbReference>
<protein>
    <submittedName>
        <fullName evidence="2">Uncharacterized protein</fullName>
    </submittedName>
</protein>
<dbReference type="Proteomes" id="UP000723714">
    <property type="component" value="Unassembled WGS sequence"/>
</dbReference>
<feature type="transmembrane region" description="Helical" evidence="1">
    <location>
        <begin position="72"/>
        <end position="93"/>
    </location>
</feature>
<gene>
    <name evidence="2" type="ORF">HGO97_004135</name>
</gene>
<keyword evidence="1" id="KW-0472">Membrane</keyword>
<keyword evidence="3" id="KW-1185">Reference proteome</keyword>
<organism evidence="2 3">
    <name type="scientific">Faecalicatena faecalis</name>
    <dbReference type="NCBI Taxonomy" id="2726362"/>
    <lineage>
        <taxon>Bacteria</taxon>
        <taxon>Bacillati</taxon>
        <taxon>Bacillota</taxon>
        <taxon>Clostridia</taxon>
        <taxon>Lachnospirales</taxon>
        <taxon>Lachnospiraceae</taxon>
        <taxon>Faecalicatena</taxon>
    </lineage>
</organism>
<evidence type="ECO:0000313" key="3">
    <source>
        <dbReference type="Proteomes" id="UP000723714"/>
    </source>
</evidence>
<feature type="transmembrane region" description="Helical" evidence="1">
    <location>
        <begin position="7"/>
        <end position="29"/>
    </location>
</feature>
<evidence type="ECO:0000313" key="2">
    <source>
        <dbReference type="EMBL" id="MBU3875003.1"/>
    </source>
</evidence>
<feature type="transmembrane region" description="Helical" evidence="1">
    <location>
        <begin position="41"/>
        <end position="60"/>
    </location>
</feature>
<accession>A0ABS6D0F2</accession>
<evidence type="ECO:0000256" key="1">
    <source>
        <dbReference type="SAM" id="Phobius"/>
    </source>
</evidence>
<proteinExistence type="predicted"/>
<reference evidence="2 3" key="1">
    <citation type="submission" date="2021-06" db="EMBL/GenBank/DDBJ databases">
        <title>Faecalicatena sp. nov. isolated from porcine feces.</title>
        <authorList>
            <person name="Oh B.S."/>
            <person name="Lee J.H."/>
        </authorList>
    </citation>
    <scope>NUCLEOTIDE SEQUENCE [LARGE SCALE GENOMIC DNA]</scope>
    <source>
        <strain evidence="2 3">AGMB00832</strain>
    </source>
</reference>
<sequence>MRSDLKFFVQGNILLVVCCAFYLAWWLIAFKPEGAVKGMKSGWLLIPAAAAGILAVYKTVKGISNVNMAEASVSTLQICVIGLVTYFILLIGTGLLMKRPVTTELLLIVGWITMAAAEINALGAADIFTRGETVSLVAISLGLAVISLICYLAYYRLDAVKGYFDGMVPLIMAAVMSVMLLIAMR</sequence>